<reference evidence="2" key="1">
    <citation type="submission" date="2021-04" db="EMBL/GenBank/DDBJ databases">
        <title>Biosynthetic gene clusters of Dactylosporangioum roseum.</title>
        <authorList>
            <person name="Hartkoorn R.C."/>
            <person name="Beaudoing E."/>
            <person name="Hot D."/>
            <person name="Moureu S."/>
        </authorList>
    </citation>
    <scope>NUCLEOTIDE SEQUENCE</scope>
    <source>
        <strain evidence="2">NRRL B-16295</strain>
    </source>
</reference>
<keyword evidence="1" id="KW-0732">Signal</keyword>
<sequence length="347" mass="34664">MAVRRHRVRTLFAGVLAAFALSTMAAAPAAAGSPPTVDPADAAAGWLARQLVDGERFEVVFDGVAYPDQGLTVDAVFAFAAAKVAGANAGKAMTWLARPEILTGYIGDGTEAYAGATAKLALAVQVRGGDPAAFGGVDLIGRLRGLQAPSGRFSDRSAFGDYSNAFTQSFALLTLDRTPAGAPATGATYLAGARCADGGFPLSFDQPTCVSDVDATALVVQALLAVGRPDAAAAAVTWLSSVQSGDGSFTDSAGVPNANSTGLAAQALRVAGRPVAWLKARGFLLSLQVRCAGPAAQRGGIAYSPAGFDPSTAVRATAQAVPGLTGAGLATLTAAGSRPAAPVLACP</sequence>
<name>A0ABY5ZA66_9ACTN</name>
<evidence type="ECO:0000313" key="2">
    <source>
        <dbReference type="EMBL" id="UWZ38995.1"/>
    </source>
</evidence>
<feature type="signal peptide" evidence="1">
    <location>
        <begin position="1"/>
        <end position="25"/>
    </location>
</feature>
<proteinExistence type="predicted"/>
<feature type="chain" id="PRO_5046997878" evidence="1">
    <location>
        <begin position="26"/>
        <end position="347"/>
    </location>
</feature>
<dbReference type="Gene3D" id="1.50.10.20">
    <property type="match status" value="2"/>
</dbReference>
<dbReference type="InterPro" id="IPR008930">
    <property type="entry name" value="Terpenoid_cyclase/PrenylTrfase"/>
</dbReference>
<dbReference type="SUPFAM" id="SSF48239">
    <property type="entry name" value="Terpenoid cyclases/Protein prenyltransferases"/>
    <property type="match status" value="1"/>
</dbReference>
<accession>A0ABY5ZA66</accession>
<dbReference type="RefSeq" id="WP_260728394.1">
    <property type="nucleotide sequence ID" value="NZ_BAAABS010000041.1"/>
</dbReference>
<evidence type="ECO:0000256" key="1">
    <source>
        <dbReference type="SAM" id="SignalP"/>
    </source>
</evidence>
<gene>
    <name evidence="2" type="ORF">Drose_12685</name>
</gene>
<organism evidence="2 3">
    <name type="scientific">Dactylosporangium roseum</name>
    <dbReference type="NCBI Taxonomy" id="47989"/>
    <lineage>
        <taxon>Bacteria</taxon>
        <taxon>Bacillati</taxon>
        <taxon>Actinomycetota</taxon>
        <taxon>Actinomycetes</taxon>
        <taxon>Micromonosporales</taxon>
        <taxon>Micromonosporaceae</taxon>
        <taxon>Dactylosporangium</taxon>
    </lineage>
</organism>
<protein>
    <submittedName>
        <fullName evidence="2">Terpene cyclase/mutase family protein</fullName>
    </submittedName>
</protein>
<keyword evidence="3" id="KW-1185">Reference proteome</keyword>
<dbReference type="EMBL" id="CP073721">
    <property type="protein sequence ID" value="UWZ38995.1"/>
    <property type="molecule type" value="Genomic_DNA"/>
</dbReference>
<dbReference type="Proteomes" id="UP001058271">
    <property type="component" value="Chromosome"/>
</dbReference>
<evidence type="ECO:0000313" key="3">
    <source>
        <dbReference type="Proteomes" id="UP001058271"/>
    </source>
</evidence>